<sequence length="948" mass="105711">MSYKKIVYTTFQLGLCCIFFFAAQRLAAQNTTTLQAMVRSAGGKAIEQATVLLNNTLHGVSDKRGLISFRNIRPGEYAYTASCVGYNEAQGRLVVKGDGKDTLQIVLWPLTLQLAEVTVTARQQAMGARSIIGQEAIRHLQPKSVADLLQLLPGALTVNPTLNTIAQASLRDTEENMNNAMGTAIIIDGAPVSNDANLQALSTAKAGAKSSNNADGMDRQTTASKGVDLRTISADNIERVEVIRGIPGVEYGNLTSGVVLIKTKKGETPFEAKLKADAFSKLVYVGKGFNRGEHTTFNIGVDYSQSYQDTRRRYRGFERITGSFGWGTVWAPKGKHPVTFNVNGSFYSNINNYKSDPQLQAMGLSYRNENIGGRLSVNGDVKFNGLITALNYDFSAQLARMLDTHHSYVANPDGVVSNSMVDGESVARFLTQTYYSDYFIEGIPYHLYARIKVNRYWQLKGASYTDLKLGAEYKVDGNKGRGLVFDMTNPPQSMSAQTLRPRSYKDIPALGSLSFFAENNASFRIGAQRLQVMAGVRMSTLLLSESKARRSSITVIEPRLNLEYTFLSSQNNSWFDKLSLTAGFGLANKMPPLLYLYPDKAYFDSQSLSYRGGLSEKESLAVMTTRVISDTQNPQLRPTHSTKFEVGLNARVGRVNGYVTFFREANRNELGFDGVPEFLSYRIYNVPPGVSALTYQPGTIEYTLGGNKYTADTSTGRDIVTWNRPANNSRSDKWGIEYAVNFGTYRPLSTSLNIDGAWFHIKRKNTTTSLQYINKLYDYIGVLPAGDGTVNDRINTNFRFITHLSALKMVFTTTMQVVWYEQIRSLYEREDGSPAYHFSADGTEYQVSPLGYYDRSGVYQAWTAAAESDAKLKLLTARYMLYAFKADSVNPWVLFNFRLTKELGKIAEISFMANNFLNTSRFHINRHTQGRRQLYPDLYFGAEVKLKL</sequence>
<dbReference type="InterPro" id="IPR012910">
    <property type="entry name" value="Plug_dom"/>
</dbReference>
<evidence type="ECO:0000256" key="5">
    <source>
        <dbReference type="ARBA" id="ARBA00022729"/>
    </source>
</evidence>
<gene>
    <name evidence="10" type="ORF">HMPREF9151_02083</name>
</gene>
<keyword evidence="10" id="KW-0675">Receptor</keyword>
<dbReference type="GO" id="GO:0009279">
    <property type="term" value="C:cell outer membrane"/>
    <property type="evidence" value="ECO:0007669"/>
    <property type="project" value="UniProtKB-SubCell"/>
</dbReference>
<accession>L1N294</accession>
<evidence type="ECO:0000256" key="2">
    <source>
        <dbReference type="ARBA" id="ARBA00022448"/>
    </source>
</evidence>
<proteinExistence type="predicted"/>
<name>L1N294_9BACT</name>
<organism evidence="10 11">
    <name type="scientific">Hoylesella saccharolytica F0055</name>
    <dbReference type="NCBI Taxonomy" id="1127699"/>
    <lineage>
        <taxon>Bacteria</taxon>
        <taxon>Pseudomonadati</taxon>
        <taxon>Bacteroidota</taxon>
        <taxon>Bacteroidia</taxon>
        <taxon>Bacteroidales</taxon>
        <taxon>Prevotellaceae</taxon>
        <taxon>Hoylesella</taxon>
    </lineage>
</organism>
<dbReference type="Proteomes" id="UP000010433">
    <property type="component" value="Unassembled WGS sequence"/>
</dbReference>
<evidence type="ECO:0000313" key="10">
    <source>
        <dbReference type="EMBL" id="EKX97485.1"/>
    </source>
</evidence>
<dbReference type="HOGENOM" id="CLU_013529_0_0_10"/>
<keyword evidence="4" id="KW-0812">Transmembrane</keyword>
<feature type="chain" id="PRO_5003954660" evidence="8">
    <location>
        <begin position="28"/>
        <end position="948"/>
    </location>
</feature>
<dbReference type="AlphaFoldDB" id="L1N294"/>
<keyword evidence="11" id="KW-1185">Reference proteome</keyword>
<evidence type="ECO:0000256" key="1">
    <source>
        <dbReference type="ARBA" id="ARBA00004571"/>
    </source>
</evidence>
<feature type="domain" description="TonB-dependent receptor plug" evidence="9">
    <location>
        <begin position="123"/>
        <end position="257"/>
    </location>
</feature>
<evidence type="ECO:0000256" key="4">
    <source>
        <dbReference type="ARBA" id="ARBA00022692"/>
    </source>
</evidence>
<dbReference type="GO" id="GO:0030246">
    <property type="term" value="F:carbohydrate binding"/>
    <property type="evidence" value="ECO:0007669"/>
    <property type="project" value="InterPro"/>
</dbReference>
<feature type="signal peptide" evidence="8">
    <location>
        <begin position="1"/>
        <end position="27"/>
    </location>
</feature>
<dbReference type="GO" id="GO:0044718">
    <property type="term" value="P:siderophore transmembrane transport"/>
    <property type="evidence" value="ECO:0007669"/>
    <property type="project" value="TreeGrafter"/>
</dbReference>
<keyword evidence="6" id="KW-0472">Membrane</keyword>
<dbReference type="Pfam" id="PF07715">
    <property type="entry name" value="Plug"/>
    <property type="match status" value="1"/>
</dbReference>
<keyword evidence="3" id="KW-1134">Transmembrane beta strand</keyword>
<evidence type="ECO:0000256" key="3">
    <source>
        <dbReference type="ARBA" id="ARBA00022452"/>
    </source>
</evidence>
<dbReference type="OrthoDB" id="1151166at2"/>
<evidence type="ECO:0000256" key="7">
    <source>
        <dbReference type="ARBA" id="ARBA00023237"/>
    </source>
</evidence>
<comment type="caution">
    <text evidence="10">The sequence shown here is derived from an EMBL/GenBank/DDBJ whole genome shotgun (WGS) entry which is preliminary data.</text>
</comment>
<dbReference type="SUPFAM" id="SSF49452">
    <property type="entry name" value="Starch-binding domain-like"/>
    <property type="match status" value="1"/>
</dbReference>
<evidence type="ECO:0000313" key="11">
    <source>
        <dbReference type="Proteomes" id="UP000010433"/>
    </source>
</evidence>
<dbReference type="RefSeq" id="WP_009160944.1">
    <property type="nucleotide sequence ID" value="NZ_KB290959.1"/>
</dbReference>
<protein>
    <submittedName>
        <fullName evidence="10">TonB-dependent receptor plug domain protein</fullName>
    </submittedName>
</protein>
<dbReference type="PANTHER" id="PTHR30069:SF29">
    <property type="entry name" value="HEMOGLOBIN AND HEMOGLOBIN-HAPTOGLOBIN-BINDING PROTEIN 1-RELATED"/>
    <property type="match status" value="1"/>
</dbReference>
<reference evidence="10 11" key="1">
    <citation type="submission" date="2012-05" db="EMBL/GenBank/DDBJ databases">
        <authorList>
            <person name="Weinstock G."/>
            <person name="Sodergren E."/>
            <person name="Lobos E.A."/>
            <person name="Fulton L."/>
            <person name="Fulton R."/>
            <person name="Courtney L."/>
            <person name="Fronick C."/>
            <person name="O'Laughlin M."/>
            <person name="Godfrey J."/>
            <person name="Wilson R.M."/>
            <person name="Miner T."/>
            <person name="Farmer C."/>
            <person name="Delehaunty K."/>
            <person name="Cordes M."/>
            <person name="Minx P."/>
            <person name="Tomlinson C."/>
            <person name="Chen J."/>
            <person name="Wollam A."/>
            <person name="Pepin K.H."/>
            <person name="Bhonagiri V."/>
            <person name="Zhang X."/>
            <person name="Suruliraj S."/>
            <person name="Warren W."/>
            <person name="Mitreva M."/>
            <person name="Mardis E.R."/>
            <person name="Wilson R.K."/>
        </authorList>
    </citation>
    <scope>NUCLEOTIDE SEQUENCE [LARGE SCALE GENOMIC DNA]</scope>
    <source>
        <strain evidence="10 11">F0055</strain>
    </source>
</reference>
<keyword evidence="7" id="KW-0998">Cell outer membrane</keyword>
<evidence type="ECO:0000256" key="8">
    <source>
        <dbReference type="SAM" id="SignalP"/>
    </source>
</evidence>
<dbReference type="Gene3D" id="2.170.130.10">
    <property type="entry name" value="TonB-dependent receptor, plug domain"/>
    <property type="match status" value="1"/>
</dbReference>
<dbReference type="EMBL" id="AMEP01000138">
    <property type="protein sequence ID" value="EKX97485.1"/>
    <property type="molecule type" value="Genomic_DNA"/>
</dbReference>
<dbReference type="Gene3D" id="2.40.170.20">
    <property type="entry name" value="TonB-dependent receptor, beta-barrel domain"/>
    <property type="match status" value="1"/>
</dbReference>
<dbReference type="PANTHER" id="PTHR30069">
    <property type="entry name" value="TONB-DEPENDENT OUTER MEMBRANE RECEPTOR"/>
    <property type="match status" value="1"/>
</dbReference>
<dbReference type="STRING" id="1127699.HMPREF9151_02083"/>
<dbReference type="Gene3D" id="2.60.40.1120">
    <property type="entry name" value="Carboxypeptidase-like, regulatory domain"/>
    <property type="match status" value="1"/>
</dbReference>
<dbReference type="InterPro" id="IPR039426">
    <property type="entry name" value="TonB-dep_rcpt-like"/>
</dbReference>
<dbReference type="InterPro" id="IPR036942">
    <property type="entry name" value="Beta-barrel_TonB_sf"/>
</dbReference>
<keyword evidence="2" id="KW-0813">Transport</keyword>
<dbReference type="InterPro" id="IPR037066">
    <property type="entry name" value="Plug_dom_sf"/>
</dbReference>
<comment type="subcellular location">
    <subcellularLocation>
        <location evidence="1">Cell outer membrane</location>
        <topology evidence="1">Multi-pass membrane protein</topology>
    </subcellularLocation>
</comment>
<dbReference type="GO" id="GO:0015344">
    <property type="term" value="F:siderophore uptake transmembrane transporter activity"/>
    <property type="evidence" value="ECO:0007669"/>
    <property type="project" value="TreeGrafter"/>
</dbReference>
<evidence type="ECO:0000259" key="9">
    <source>
        <dbReference type="Pfam" id="PF07715"/>
    </source>
</evidence>
<evidence type="ECO:0000256" key="6">
    <source>
        <dbReference type="ARBA" id="ARBA00023136"/>
    </source>
</evidence>
<dbReference type="PATRIC" id="fig|1127699.3.peg.1899"/>
<dbReference type="InterPro" id="IPR013784">
    <property type="entry name" value="Carb-bd-like_fold"/>
</dbReference>
<dbReference type="SUPFAM" id="SSF56935">
    <property type="entry name" value="Porins"/>
    <property type="match status" value="1"/>
</dbReference>
<keyword evidence="5 8" id="KW-0732">Signal</keyword>